<keyword evidence="5" id="KW-1185">Reference proteome</keyword>
<dbReference type="InterPro" id="IPR011049">
    <property type="entry name" value="Serralysin-like_metalloprot_C"/>
</dbReference>
<evidence type="ECO:0000259" key="3">
    <source>
        <dbReference type="PROSITE" id="PS50234"/>
    </source>
</evidence>
<feature type="domain" description="VWFA" evidence="3">
    <location>
        <begin position="333"/>
        <end position="504"/>
    </location>
</feature>
<dbReference type="InterPro" id="IPR036465">
    <property type="entry name" value="vWFA_dom_sf"/>
</dbReference>
<dbReference type="SUPFAM" id="SSF51120">
    <property type="entry name" value="beta-Roll"/>
    <property type="match status" value="1"/>
</dbReference>
<dbReference type="Gene3D" id="3.40.50.410">
    <property type="entry name" value="von Willebrand factor, type A domain"/>
    <property type="match status" value="1"/>
</dbReference>
<dbReference type="InterPro" id="IPR001343">
    <property type="entry name" value="Hemolysn_Ca-bd"/>
</dbReference>
<evidence type="ECO:0000313" key="4">
    <source>
        <dbReference type="EMBL" id="GAA3701268.1"/>
    </source>
</evidence>
<evidence type="ECO:0000256" key="1">
    <source>
        <dbReference type="ARBA" id="ARBA00022837"/>
    </source>
</evidence>
<evidence type="ECO:0000313" key="5">
    <source>
        <dbReference type="Proteomes" id="UP001501479"/>
    </source>
</evidence>
<name>A0ABP7D9K9_9GAMM</name>
<dbReference type="NCBIfam" id="NF033682">
    <property type="entry name" value="retention_LapA"/>
    <property type="match status" value="1"/>
</dbReference>
<organism evidence="4 5">
    <name type="scientific">Oceanisphaera sediminis</name>
    <dbReference type="NCBI Taxonomy" id="981381"/>
    <lineage>
        <taxon>Bacteria</taxon>
        <taxon>Pseudomonadati</taxon>
        <taxon>Pseudomonadota</taxon>
        <taxon>Gammaproteobacteria</taxon>
        <taxon>Aeromonadales</taxon>
        <taxon>Aeromonadaceae</taxon>
        <taxon>Oceanisphaera</taxon>
    </lineage>
</organism>
<dbReference type="CDD" id="cd00198">
    <property type="entry name" value="vWFA"/>
    <property type="match status" value="1"/>
</dbReference>
<feature type="region of interest" description="Disordered" evidence="2">
    <location>
        <begin position="606"/>
        <end position="629"/>
    </location>
</feature>
<dbReference type="InterPro" id="IPR047777">
    <property type="entry name" value="LapA-like_RM"/>
</dbReference>
<sequence>METTRIDSAVKIVSLQGQAFIIGQDGTVEPVTVGQVLLPGTLLLTDANTNIVYGEAPTAESPPQPPVDETALVDADAIQAAILAGLDPTELFSATAAGNEAPVAATGDGSSGNAGFVVVDRVGDAVISQAGFDTRFAPEAFASQLRVLPERDIAADENSIPIITVVIDPPPTPPSDGGGGDGGGSGGGATLAYVEESALPNGTNPDSNNESASGHFDIDTGGDVLATLEIRLANGDWVDVTGGGQIVGQYGTLDVILVDGVYQWTYTLNGAADHPDDMNIGAEDVLQENFEVRATDDDGDQATAGLTIDVRDDGPVAQDDDYSVTESGLPCYNLMLVSDTSGSMQGDKLALAKAALINLINSYEGIASELRISVIDFGNGVKGQQVDMTPAEAITYINTLTAGGFTNYAAPLNEAEVTLTDQLDDKPGEIHKVYFISDGEPNRGDTPDGWQGFADGNDIDVIAVGVGVEGANAEAELDKVGNSGDETLLIDDATELDAALQDTVPAPTQVTGNVLTNDMGGTDAGGADGLGRVVSVTYGENTYEVPENGSVDIPTDNDGILTMHSNGDFTYSGPADVDEGGLTESFTYTMTDGDGDTSSATLNITVEDNGQTPPPDGGGDNGGGSHPDCPPISYWIDHISLPHVAASFAGLWGHALAAADLLIDMNDTESGINVFLKNGPDGVVLTREDRFDGDDYLGERLSAFIGDEPGHTGDPLFFTLDMNIDGSYQFDLHNLDPVRPDAFLAEQTLEFEFITRDCHGEEITHPFSIDIDSAAQHLVGSALADAIQAEVGDKLHILGLEGDDTLMGGVNIDVLEGGDGHDELNGLLGNNILSGGSGVDTFIFTEVDPHSVNVITDYTEGEALDLSALLSELDASELSDCLSFSLDNGDTLLQVSPNGGDSQHIRLENVDLLDMYGAASSAELVNAMLTEQTLVIDS</sequence>
<dbReference type="Pfam" id="PF00353">
    <property type="entry name" value="HemolysinCabind"/>
    <property type="match status" value="1"/>
</dbReference>
<comment type="caution">
    <text evidence="4">The sequence shown here is derived from an EMBL/GenBank/DDBJ whole genome shotgun (WGS) entry which is preliminary data.</text>
</comment>
<reference evidence="5" key="1">
    <citation type="journal article" date="2019" name="Int. J. Syst. Evol. Microbiol.">
        <title>The Global Catalogue of Microorganisms (GCM) 10K type strain sequencing project: providing services to taxonomists for standard genome sequencing and annotation.</title>
        <authorList>
            <consortium name="The Broad Institute Genomics Platform"/>
            <consortium name="The Broad Institute Genome Sequencing Center for Infectious Disease"/>
            <person name="Wu L."/>
            <person name="Ma J."/>
        </authorList>
    </citation>
    <scope>NUCLEOTIDE SEQUENCE [LARGE SCALE GENOMIC DNA]</scope>
    <source>
        <strain evidence="5">JCM 17329</strain>
    </source>
</reference>
<evidence type="ECO:0000256" key="2">
    <source>
        <dbReference type="SAM" id="MobiDB-lite"/>
    </source>
</evidence>
<dbReference type="PRINTS" id="PR00313">
    <property type="entry name" value="CABNDNGRPT"/>
</dbReference>
<dbReference type="InterPro" id="IPR019960">
    <property type="entry name" value="T1SS_VCA0849"/>
</dbReference>
<feature type="compositionally biased region" description="Gly residues" evidence="2">
    <location>
        <begin position="176"/>
        <end position="189"/>
    </location>
</feature>
<dbReference type="NCBIfam" id="TIGR03661">
    <property type="entry name" value="T1SS_VCA0849"/>
    <property type="match status" value="1"/>
</dbReference>
<protein>
    <recommendedName>
        <fullName evidence="3">VWFA domain-containing protein</fullName>
    </recommendedName>
</protein>
<dbReference type="RefSeq" id="WP_344962013.1">
    <property type="nucleotide sequence ID" value="NZ_BAABDS010000005.1"/>
</dbReference>
<dbReference type="Pfam" id="PF17963">
    <property type="entry name" value="Big_9"/>
    <property type="match status" value="1"/>
</dbReference>
<dbReference type="Proteomes" id="UP001501479">
    <property type="component" value="Unassembled WGS sequence"/>
</dbReference>
<dbReference type="PROSITE" id="PS50234">
    <property type="entry name" value="VWFA"/>
    <property type="match status" value="1"/>
</dbReference>
<dbReference type="SUPFAM" id="SSF53300">
    <property type="entry name" value="vWA-like"/>
    <property type="match status" value="1"/>
</dbReference>
<accession>A0ABP7D9K9</accession>
<dbReference type="EMBL" id="BAABDS010000005">
    <property type="protein sequence ID" value="GAA3701268.1"/>
    <property type="molecule type" value="Genomic_DNA"/>
</dbReference>
<dbReference type="InterPro" id="IPR002035">
    <property type="entry name" value="VWF_A"/>
</dbReference>
<dbReference type="Pfam" id="PF00092">
    <property type="entry name" value="VWA"/>
    <property type="match status" value="1"/>
</dbReference>
<dbReference type="SMART" id="SM00327">
    <property type="entry name" value="VWA"/>
    <property type="match status" value="1"/>
</dbReference>
<proteinExistence type="predicted"/>
<gene>
    <name evidence="4" type="ORF">GCM10022421_04700</name>
</gene>
<dbReference type="Gene3D" id="2.150.10.10">
    <property type="entry name" value="Serralysin-like metalloprotease, C-terminal"/>
    <property type="match status" value="1"/>
</dbReference>
<feature type="region of interest" description="Disordered" evidence="2">
    <location>
        <begin position="164"/>
        <end position="190"/>
    </location>
</feature>
<keyword evidence="1" id="KW-0106">Calcium</keyword>